<protein>
    <submittedName>
        <fullName evidence="2">Uncharacterized protein</fullName>
    </submittedName>
</protein>
<dbReference type="RefSeq" id="WP_146817979.1">
    <property type="nucleotide sequence ID" value="NZ_BJYD01000028.1"/>
</dbReference>
<keyword evidence="1" id="KW-0812">Transmembrane</keyword>
<dbReference type="Proteomes" id="UP000321886">
    <property type="component" value="Unassembled WGS sequence"/>
</dbReference>
<organism evidence="2 3">
    <name type="scientific">Halobacillus faecis</name>
    <dbReference type="NCBI Taxonomy" id="360184"/>
    <lineage>
        <taxon>Bacteria</taxon>
        <taxon>Bacillati</taxon>
        <taxon>Bacillota</taxon>
        <taxon>Bacilli</taxon>
        <taxon>Bacillales</taxon>
        <taxon>Bacillaceae</taxon>
        <taxon>Halobacillus</taxon>
    </lineage>
</organism>
<dbReference type="AlphaFoldDB" id="A0A511WUZ0"/>
<keyword evidence="1" id="KW-1133">Transmembrane helix</keyword>
<gene>
    <name evidence="2" type="ORF">HFA01_31710</name>
</gene>
<feature type="transmembrane region" description="Helical" evidence="1">
    <location>
        <begin position="58"/>
        <end position="74"/>
    </location>
</feature>
<accession>A0A511WUZ0</accession>
<evidence type="ECO:0000313" key="3">
    <source>
        <dbReference type="Proteomes" id="UP000321886"/>
    </source>
</evidence>
<dbReference type="EMBL" id="BJYD01000028">
    <property type="protein sequence ID" value="GEN54909.1"/>
    <property type="molecule type" value="Genomic_DNA"/>
</dbReference>
<feature type="transmembrane region" description="Helical" evidence="1">
    <location>
        <begin position="6"/>
        <end position="24"/>
    </location>
</feature>
<keyword evidence="1" id="KW-0472">Membrane</keyword>
<keyword evidence="3" id="KW-1185">Reference proteome</keyword>
<name>A0A511WUZ0_9BACI</name>
<proteinExistence type="predicted"/>
<comment type="caution">
    <text evidence="2">The sequence shown here is derived from an EMBL/GenBank/DDBJ whole genome shotgun (WGS) entry which is preliminary data.</text>
</comment>
<sequence>MKAFRIFIALCGVIAMIWMMVRLFNEHFNPSSQTNALIIGGLFLLLGIQNWMDEQRKYAAFYILLAFIPIITVLI</sequence>
<feature type="transmembrane region" description="Helical" evidence="1">
    <location>
        <begin position="36"/>
        <end position="52"/>
    </location>
</feature>
<evidence type="ECO:0000256" key="1">
    <source>
        <dbReference type="SAM" id="Phobius"/>
    </source>
</evidence>
<reference evidence="2 3" key="1">
    <citation type="submission" date="2019-07" db="EMBL/GenBank/DDBJ databases">
        <title>Whole genome shotgun sequence of Halobacillus faecis NBRC 103569.</title>
        <authorList>
            <person name="Hosoyama A."/>
            <person name="Uohara A."/>
            <person name="Ohji S."/>
            <person name="Ichikawa N."/>
        </authorList>
    </citation>
    <scope>NUCLEOTIDE SEQUENCE [LARGE SCALE GENOMIC DNA]</scope>
    <source>
        <strain evidence="2 3">NBRC 103569</strain>
    </source>
</reference>
<evidence type="ECO:0000313" key="2">
    <source>
        <dbReference type="EMBL" id="GEN54909.1"/>
    </source>
</evidence>
<dbReference type="OrthoDB" id="2972763at2"/>